<dbReference type="AlphaFoldDB" id="A0AAN6RKJ5"/>
<dbReference type="GO" id="GO:0020037">
    <property type="term" value="F:heme binding"/>
    <property type="evidence" value="ECO:0007669"/>
    <property type="project" value="InterPro"/>
</dbReference>
<protein>
    <recommendedName>
        <fullName evidence="10">Cytochrome P450</fullName>
    </recommendedName>
</protein>
<keyword evidence="3 6" id="KW-0349">Heme</keyword>
<dbReference type="PRINTS" id="PR00465">
    <property type="entry name" value="EP450IV"/>
</dbReference>
<feature type="binding site" description="axial binding residue" evidence="6">
    <location>
        <position position="474"/>
    </location>
    <ligand>
        <name>heme</name>
        <dbReference type="ChEBI" id="CHEBI:30413"/>
    </ligand>
    <ligandPart>
        <name>Fe</name>
        <dbReference type="ChEBI" id="CHEBI:18248"/>
    </ligandPart>
</feature>
<dbReference type="Gene3D" id="1.10.630.10">
    <property type="entry name" value="Cytochrome P450"/>
    <property type="match status" value="1"/>
</dbReference>
<dbReference type="GO" id="GO:0016705">
    <property type="term" value="F:oxidoreductase activity, acting on paired donors, with incorporation or reduction of molecular oxygen"/>
    <property type="evidence" value="ECO:0007669"/>
    <property type="project" value="InterPro"/>
</dbReference>
<name>A0AAN6RKJ5_9PLEO</name>
<evidence type="ECO:0000256" key="6">
    <source>
        <dbReference type="PIRSR" id="PIRSR602403-1"/>
    </source>
</evidence>
<evidence type="ECO:0000313" key="9">
    <source>
        <dbReference type="Proteomes" id="UP001280581"/>
    </source>
</evidence>
<dbReference type="Pfam" id="PF00067">
    <property type="entry name" value="p450"/>
    <property type="match status" value="1"/>
</dbReference>
<comment type="cofactor">
    <cofactor evidence="1 6">
        <name>heme</name>
        <dbReference type="ChEBI" id="CHEBI:30413"/>
    </cofactor>
</comment>
<evidence type="ECO:0000256" key="2">
    <source>
        <dbReference type="ARBA" id="ARBA00010617"/>
    </source>
</evidence>
<dbReference type="Proteomes" id="UP001280581">
    <property type="component" value="Unassembled WGS sequence"/>
</dbReference>
<keyword evidence="4 6" id="KW-0479">Metal-binding</keyword>
<accession>A0AAN6RKJ5</accession>
<dbReference type="InterPro" id="IPR050529">
    <property type="entry name" value="CYP450_sterol_14alpha_dmase"/>
</dbReference>
<keyword evidence="7" id="KW-1133">Transmembrane helix</keyword>
<sequence length="549" mass="61480">MDRISLPTFGTLMISLTLPILLICTVTYLKTLYRFHVSIRKLSNRRGEPVTFQSPPLIPYAIPGLGSTLSFSNQTVGSFWGYLRKQASRYHQDAFSVVIAGKLTHFIFSPSGVASVFKSRHLTRASLDRQLGVNALGMSTLDSFIAFPDNPAENSSVTTERLHSEHLLSSAAVNLLTTKFMETFTTHLDAEDGLDDGIQVNLYEWLWPRIFRASTTALVGETLLDMYPDFEHDYRTWEDNLLALLFGTPRFFVRHAYRARDACVEKLSNWLLAISHRRATNEKSDTHDPDWTPEEGARIMRKRHVLYAERRLSVHAQAGWDLVFLAGIVSNATPAAGWLLLHILSPTSAPEFRPRIMEEVQACQRADGSLDVLALTRAPRLNAAFHEVLRLYVDLIVVREVGSSGAVGVHKVGRGDQVMAPTWMTHRDPKLFEDPDTFNPDRFLTMDEETGKIGYSATGRTGAYFPFGGGHYMCPGRVFAKQEVLGTVAVLLLNFQIDFVEFVKMEKGNWKMAGVNEFPGIKKGFAGGQVVGIEGDMRVHIKRRGSKLS</sequence>
<evidence type="ECO:0000256" key="1">
    <source>
        <dbReference type="ARBA" id="ARBA00001971"/>
    </source>
</evidence>
<comment type="caution">
    <text evidence="8">The sequence shown here is derived from an EMBL/GenBank/DDBJ whole genome shotgun (WGS) entry which is preliminary data.</text>
</comment>
<evidence type="ECO:0000256" key="3">
    <source>
        <dbReference type="ARBA" id="ARBA00022617"/>
    </source>
</evidence>
<keyword evidence="7" id="KW-0812">Transmembrane</keyword>
<gene>
    <name evidence="8" type="ORF">GRF29_8g1462433</name>
</gene>
<comment type="similarity">
    <text evidence="2">Belongs to the cytochrome P450 family.</text>
</comment>
<dbReference type="GO" id="GO:0008395">
    <property type="term" value="F:steroid hydroxylase activity"/>
    <property type="evidence" value="ECO:0007669"/>
    <property type="project" value="TreeGrafter"/>
</dbReference>
<evidence type="ECO:0000256" key="4">
    <source>
        <dbReference type="ARBA" id="ARBA00022723"/>
    </source>
</evidence>
<proteinExistence type="inferred from homology"/>
<dbReference type="InterPro" id="IPR001128">
    <property type="entry name" value="Cyt_P450"/>
</dbReference>
<dbReference type="InterPro" id="IPR036396">
    <property type="entry name" value="Cyt_P450_sf"/>
</dbReference>
<evidence type="ECO:0000256" key="7">
    <source>
        <dbReference type="SAM" id="Phobius"/>
    </source>
</evidence>
<dbReference type="GO" id="GO:0005506">
    <property type="term" value="F:iron ion binding"/>
    <property type="evidence" value="ECO:0007669"/>
    <property type="project" value="InterPro"/>
</dbReference>
<dbReference type="CDD" id="cd11040">
    <property type="entry name" value="CYP7_CYP8-like"/>
    <property type="match status" value="1"/>
</dbReference>
<dbReference type="InterPro" id="IPR002403">
    <property type="entry name" value="Cyt_P450_E_grp-IV"/>
</dbReference>
<reference evidence="8 9" key="1">
    <citation type="submission" date="2021-02" db="EMBL/GenBank/DDBJ databases">
        <title>Genome assembly of Pseudopithomyces chartarum.</title>
        <authorList>
            <person name="Jauregui R."/>
            <person name="Singh J."/>
            <person name="Voisey C."/>
        </authorList>
    </citation>
    <scope>NUCLEOTIDE SEQUENCE [LARGE SCALE GENOMIC DNA]</scope>
    <source>
        <strain evidence="8 9">AGR01</strain>
    </source>
</reference>
<dbReference type="EMBL" id="WVTA01000002">
    <property type="protein sequence ID" value="KAK3215903.1"/>
    <property type="molecule type" value="Genomic_DNA"/>
</dbReference>
<dbReference type="PANTHER" id="PTHR24304">
    <property type="entry name" value="CYTOCHROME P450 FAMILY 7"/>
    <property type="match status" value="1"/>
</dbReference>
<keyword evidence="7" id="KW-0472">Membrane</keyword>
<evidence type="ECO:0000256" key="5">
    <source>
        <dbReference type="ARBA" id="ARBA00023004"/>
    </source>
</evidence>
<keyword evidence="9" id="KW-1185">Reference proteome</keyword>
<evidence type="ECO:0008006" key="10">
    <source>
        <dbReference type="Google" id="ProtNLM"/>
    </source>
</evidence>
<dbReference type="SUPFAM" id="SSF48264">
    <property type="entry name" value="Cytochrome P450"/>
    <property type="match status" value="1"/>
</dbReference>
<dbReference type="PANTHER" id="PTHR24304:SF2">
    <property type="entry name" value="24-HYDROXYCHOLESTEROL 7-ALPHA-HYDROXYLASE"/>
    <property type="match status" value="1"/>
</dbReference>
<keyword evidence="5 6" id="KW-0408">Iron</keyword>
<evidence type="ECO:0000313" key="8">
    <source>
        <dbReference type="EMBL" id="KAK3215903.1"/>
    </source>
</evidence>
<feature type="transmembrane region" description="Helical" evidence="7">
    <location>
        <begin position="12"/>
        <end position="33"/>
    </location>
</feature>
<organism evidence="8 9">
    <name type="scientific">Pseudopithomyces chartarum</name>
    <dbReference type="NCBI Taxonomy" id="1892770"/>
    <lineage>
        <taxon>Eukaryota</taxon>
        <taxon>Fungi</taxon>
        <taxon>Dikarya</taxon>
        <taxon>Ascomycota</taxon>
        <taxon>Pezizomycotina</taxon>
        <taxon>Dothideomycetes</taxon>
        <taxon>Pleosporomycetidae</taxon>
        <taxon>Pleosporales</taxon>
        <taxon>Massarineae</taxon>
        <taxon>Didymosphaeriaceae</taxon>
        <taxon>Pseudopithomyces</taxon>
    </lineage>
</organism>